<geneLocation type="plasmid" evidence="1 2">
    <name>unnamed1</name>
</geneLocation>
<gene>
    <name evidence="1" type="ORF">RXV79_27545</name>
</gene>
<proteinExistence type="predicted"/>
<organism evidence="1 2">
    <name type="scientific">Piscinibacter gummiphilus</name>
    <dbReference type="NCBI Taxonomy" id="946333"/>
    <lineage>
        <taxon>Bacteria</taxon>
        <taxon>Pseudomonadati</taxon>
        <taxon>Pseudomonadota</taxon>
        <taxon>Betaproteobacteria</taxon>
        <taxon>Burkholderiales</taxon>
        <taxon>Sphaerotilaceae</taxon>
        <taxon>Piscinibacter</taxon>
    </lineage>
</organism>
<dbReference type="Proteomes" id="UP001303946">
    <property type="component" value="Plasmid unnamed1"/>
</dbReference>
<protein>
    <recommendedName>
        <fullName evidence="3">XRE family transcriptional regulator</fullName>
    </recommendedName>
</protein>
<dbReference type="Gene3D" id="1.10.260.40">
    <property type="entry name" value="lambda repressor-like DNA-binding domains"/>
    <property type="match status" value="1"/>
</dbReference>
<reference evidence="1 2" key="1">
    <citation type="submission" date="2023-10" db="EMBL/GenBank/DDBJ databases">
        <title>Bacteria for the degradation of biodegradable plastic PBAT(Polybutylene adipate terephthalate).</title>
        <authorList>
            <person name="Weon H.-Y."/>
            <person name="Yeon J."/>
        </authorList>
    </citation>
    <scope>NUCLEOTIDE SEQUENCE [LARGE SCALE GENOMIC DNA]</scope>
    <source>
        <strain evidence="1 2">SBD 7-3</strain>
        <plasmid evidence="1 2">unnamed1</plasmid>
    </source>
</reference>
<evidence type="ECO:0000313" key="2">
    <source>
        <dbReference type="Proteomes" id="UP001303946"/>
    </source>
</evidence>
<keyword evidence="1" id="KW-0614">Plasmid</keyword>
<keyword evidence="2" id="KW-1185">Reference proteome</keyword>
<evidence type="ECO:0008006" key="3">
    <source>
        <dbReference type="Google" id="ProtNLM"/>
    </source>
</evidence>
<name>A0ABZ0D748_9BURK</name>
<evidence type="ECO:0000313" key="1">
    <source>
        <dbReference type="EMBL" id="WOB11190.1"/>
    </source>
</evidence>
<dbReference type="EMBL" id="CP136337">
    <property type="protein sequence ID" value="WOB11190.1"/>
    <property type="molecule type" value="Genomic_DNA"/>
</dbReference>
<dbReference type="RefSeq" id="WP_316704372.1">
    <property type="nucleotide sequence ID" value="NZ_CP136337.1"/>
</dbReference>
<dbReference type="InterPro" id="IPR010982">
    <property type="entry name" value="Lambda_DNA-bd_dom_sf"/>
</dbReference>
<accession>A0ABZ0D748</accession>
<sequence length="149" mass="16204">MTKLSVALAALKSEIRRLAKSEAKSLVAPLQKTVASLKSEVAVLKKQAKLRGASTRPDRLTEPQVADAGESFEFNAKRFKANRKRLKLSAADCGLMLDTTGATVYNWENKGMLPRASGTLQRVRALQQIASPAEARAIVDEIKRLRGAS</sequence>